<name>A0A1W9HU72_9HYPH</name>
<dbReference type="EMBL" id="LWDL01000024">
    <property type="protein sequence ID" value="OQW50774.1"/>
    <property type="molecule type" value="Genomic_DNA"/>
</dbReference>
<organism evidence="3 4">
    <name type="scientific">Candidatus Raskinella chloraquaticus</name>
    <dbReference type="NCBI Taxonomy" id="1951219"/>
    <lineage>
        <taxon>Bacteria</taxon>
        <taxon>Pseudomonadati</taxon>
        <taxon>Pseudomonadota</taxon>
        <taxon>Alphaproteobacteria</taxon>
        <taxon>Hyphomicrobiales</taxon>
        <taxon>Phreatobacteraceae</taxon>
        <taxon>Candidatus Raskinella</taxon>
    </lineage>
</organism>
<evidence type="ECO:0000313" key="4">
    <source>
        <dbReference type="Proteomes" id="UP000192872"/>
    </source>
</evidence>
<comment type="caution">
    <text evidence="3">The sequence shown here is derived from an EMBL/GenBank/DDBJ whole genome shotgun (WGS) entry which is preliminary data.</text>
</comment>
<feature type="transmembrane region" description="Helical" evidence="2">
    <location>
        <begin position="6"/>
        <end position="25"/>
    </location>
</feature>
<feature type="region of interest" description="Disordered" evidence="1">
    <location>
        <begin position="300"/>
        <end position="322"/>
    </location>
</feature>
<evidence type="ECO:0000313" key="3">
    <source>
        <dbReference type="EMBL" id="OQW50774.1"/>
    </source>
</evidence>
<feature type="transmembrane region" description="Helical" evidence="2">
    <location>
        <begin position="37"/>
        <end position="55"/>
    </location>
</feature>
<keyword evidence="2" id="KW-1133">Transmembrane helix</keyword>
<gene>
    <name evidence="3" type="ORF">A4S15_13320</name>
</gene>
<reference evidence="3 4" key="1">
    <citation type="journal article" date="2017" name="Water Res.">
        <title>Comammox in drinking water systems.</title>
        <authorList>
            <person name="Wang Y."/>
            <person name="Ma L."/>
            <person name="Mao Y."/>
            <person name="Jiang X."/>
            <person name="Xia Y."/>
            <person name="Yu K."/>
            <person name="Li B."/>
            <person name="Zhang T."/>
        </authorList>
    </citation>
    <scope>NUCLEOTIDE SEQUENCE [LARGE SCALE GENOMIC DNA]</scope>
    <source>
        <strain evidence="3">SG_bin8</strain>
    </source>
</reference>
<keyword evidence="2" id="KW-0472">Membrane</keyword>
<evidence type="ECO:0000256" key="2">
    <source>
        <dbReference type="SAM" id="Phobius"/>
    </source>
</evidence>
<keyword evidence="2" id="KW-0812">Transmembrane</keyword>
<dbReference type="Proteomes" id="UP000192872">
    <property type="component" value="Unassembled WGS sequence"/>
</dbReference>
<dbReference type="AlphaFoldDB" id="A0A1W9HU72"/>
<dbReference type="STRING" id="1827387.A4S15_13320"/>
<evidence type="ECO:0000256" key="1">
    <source>
        <dbReference type="SAM" id="MobiDB-lite"/>
    </source>
</evidence>
<protein>
    <recommendedName>
        <fullName evidence="5">NADH:ubiquinone oxidoreductase</fullName>
    </recommendedName>
</protein>
<dbReference type="RefSeq" id="WP_376803849.1">
    <property type="nucleotide sequence ID" value="NZ_DBNB01000031.1"/>
</dbReference>
<feature type="transmembrane region" description="Helical" evidence="2">
    <location>
        <begin position="67"/>
        <end position="89"/>
    </location>
</feature>
<accession>A0A1W9HU72</accession>
<evidence type="ECO:0008006" key="5">
    <source>
        <dbReference type="Google" id="ProtNLM"/>
    </source>
</evidence>
<proteinExistence type="predicted"/>
<sequence>MIYLFGQLWLYVVLALILGMAFGWWAALSSRELHRPVIMTGAAVLIAGGLLAYTQVMRGKAGLWWDIWMLLVLAYIVGCLIAWLLGMVLGTSTTAAAPLAAPMPMPAAKPMAAPVMAATLAMAATPGPVGVATGMAAKPAPAAGMAPPSGATPFPTAPVLFSNPGTEMAGEKGQGKAVIAVAPPASATPAAMAPTPAPAAIMMPPPAPDSADAGDEFDDTDESIIAARPPGLPAPNGGKKDDLKRISGIGRVNEGKLNELGIFHFSQIGAWTPAHAKWVNSHLSFPGRIQRERWISQSKQLAAGGDTEFSKRVKAGKVPTSS</sequence>